<dbReference type="CDD" id="cd07723">
    <property type="entry name" value="hydroxyacylglutathione_hydrolase_MBL-fold"/>
    <property type="match status" value="1"/>
</dbReference>
<comment type="similarity">
    <text evidence="3 7">Belongs to the metallo-beta-lactamase superfamily. Glyoxalase II family.</text>
</comment>
<keyword evidence="5 7" id="KW-0378">Hydrolase</keyword>
<feature type="binding site" evidence="7">
    <location>
        <position position="54"/>
    </location>
    <ligand>
        <name>Zn(2+)</name>
        <dbReference type="ChEBI" id="CHEBI:29105"/>
        <label>1</label>
    </ligand>
</feature>
<evidence type="ECO:0000313" key="9">
    <source>
        <dbReference type="EMBL" id="MFG6465981.1"/>
    </source>
</evidence>
<dbReference type="NCBIfam" id="TIGR03413">
    <property type="entry name" value="GSH_gloB"/>
    <property type="match status" value="1"/>
</dbReference>
<dbReference type="InterPro" id="IPR050110">
    <property type="entry name" value="Glyoxalase_II_hydrolase"/>
</dbReference>
<comment type="cofactor">
    <cofactor evidence="7">
        <name>Zn(2+)</name>
        <dbReference type="ChEBI" id="CHEBI:29105"/>
    </cofactor>
    <text evidence="7">Binds 2 Zn(2+) ions per subunit.</text>
</comment>
<dbReference type="InterPro" id="IPR032282">
    <property type="entry name" value="HAGH_C"/>
</dbReference>
<feature type="binding site" evidence="7">
    <location>
        <position position="52"/>
    </location>
    <ligand>
        <name>Zn(2+)</name>
        <dbReference type="ChEBI" id="CHEBI:29105"/>
        <label>1</label>
    </ligand>
</feature>
<accession>A0ABW7GVI5</accession>
<sequence>MTLTPVPAFDDNYLWLLDNGREALVVDPGDAAPVVAALDDRGLTLAGILLTHHHGDHVGGVDALRPRLKGPVFGPARERLPEPVQRVQAGDHVELLGLRFAVLDVPGHTAGHVAYFAPDAGEAGPLLFCGDTLFSGGCGRLFEGTAAQMHASLQALAALPGRTRVCCAHEYTVSNLRFARAVEPDNVALAQHSDWCDAQRAAGQPTLPARLDTEKRINPFLRCAEAPVQHAARQHAPDRLTAAAHPDEVLAVLREWKNGFR</sequence>
<comment type="caution">
    <text evidence="9">The sequence shown here is derived from an EMBL/GenBank/DDBJ whole genome shotgun (WGS) entry which is preliminary data.</text>
</comment>
<feature type="binding site" evidence="7">
    <location>
        <position position="57"/>
    </location>
    <ligand>
        <name>Zn(2+)</name>
        <dbReference type="ChEBI" id="CHEBI:29105"/>
        <label>2</label>
    </ligand>
</feature>
<evidence type="ECO:0000256" key="7">
    <source>
        <dbReference type="HAMAP-Rule" id="MF_01374"/>
    </source>
</evidence>
<dbReference type="RefSeq" id="WP_394381980.1">
    <property type="nucleotide sequence ID" value="NZ_JBIGIB010000001.1"/>
</dbReference>
<dbReference type="HAMAP" id="MF_01374">
    <property type="entry name" value="Glyoxalase_2"/>
    <property type="match status" value="1"/>
</dbReference>
<keyword evidence="4 7" id="KW-0479">Metal-binding</keyword>
<comment type="subunit">
    <text evidence="7">Monomer.</text>
</comment>
<dbReference type="Pfam" id="PF16123">
    <property type="entry name" value="HAGH_C"/>
    <property type="match status" value="1"/>
</dbReference>
<evidence type="ECO:0000256" key="6">
    <source>
        <dbReference type="ARBA" id="ARBA00022833"/>
    </source>
</evidence>
<dbReference type="PANTHER" id="PTHR43705">
    <property type="entry name" value="HYDROXYACYLGLUTATHIONE HYDROLASE"/>
    <property type="match status" value="1"/>
</dbReference>
<dbReference type="InterPro" id="IPR001279">
    <property type="entry name" value="Metallo-B-lactamas"/>
</dbReference>
<evidence type="ECO:0000256" key="1">
    <source>
        <dbReference type="ARBA" id="ARBA00001623"/>
    </source>
</evidence>
<feature type="binding site" evidence="7">
    <location>
        <position position="169"/>
    </location>
    <ligand>
        <name>Zn(2+)</name>
        <dbReference type="ChEBI" id="CHEBI:29105"/>
        <label>2</label>
    </ligand>
</feature>
<feature type="domain" description="Metallo-beta-lactamase" evidence="8">
    <location>
        <begin position="11"/>
        <end position="169"/>
    </location>
</feature>
<organism evidence="9 10">
    <name type="scientific">Pelomonas baiyunensis</name>
    <dbReference type="NCBI Taxonomy" id="3299026"/>
    <lineage>
        <taxon>Bacteria</taxon>
        <taxon>Pseudomonadati</taxon>
        <taxon>Pseudomonadota</taxon>
        <taxon>Betaproteobacteria</taxon>
        <taxon>Burkholderiales</taxon>
        <taxon>Sphaerotilaceae</taxon>
        <taxon>Roseateles</taxon>
    </lineage>
</organism>
<gene>
    <name evidence="7 9" type="primary">gloB</name>
    <name evidence="9" type="ORF">ACG01O_05120</name>
</gene>
<dbReference type="InterPro" id="IPR036866">
    <property type="entry name" value="RibonucZ/Hydroxyglut_hydro"/>
</dbReference>
<dbReference type="Pfam" id="PF00753">
    <property type="entry name" value="Lactamase_B"/>
    <property type="match status" value="1"/>
</dbReference>
<feature type="binding site" evidence="7">
    <location>
        <position position="108"/>
    </location>
    <ligand>
        <name>Zn(2+)</name>
        <dbReference type="ChEBI" id="CHEBI:29105"/>
        <label>1</label>
    </ligand>
</feature>
<comment type="pathway">
    <text evidence="2 7">Secondary metabolite metabolism; methylglyoxal degradation; (R)-lactate from methylglyoxal: step 2/2.</text>
</comment>
<feature type="binding site" evidence="7">
    <location>
        <position position="56"/>
    </location>
    <ligand>
        <name>Zn(2+)</name>
        <dbReference type="ChEBI" id="CHEBI:29105"/>
        <label>2</label>
    </ligand>
</feature>
<dbReference type="GO" id="GO:0004416">
    <property type="term" value="F:hydroxyacylglutathione hydrolase activity"/>
    <property type="evidence" value="ECO:0007669"/>
    <property type="project" value="UniProtKB-EC"/>
</dbReference>
<proteinExistence type="inferred from homology"/>
<dbReference type="Gene3D" id="3.60.15.10">
    <property type="entry name" value="Ribonuclease Z/Hydroxyacylglutathione hydrolase-like"/>
    <property type="match status" value="1"/>
</dbReference>
<evidence type="ECO:0000259" key="8">
    <source>
        <dbReference type="SMART" id="SM00849"/>
    </source>
</evidence>
<feature type="binding site" evidence="7">
    <location>
        <position position="131"/>
    </location>
    <ligand>
        <name>Zn(2+)</name>
        <dbReference type="ChEBI" id="CHEBI:29105"/>
        <label>1</label>
    </ligand>
</feature>
<evidence type="ECO:0000256" key="3">
    <source>
        <dbReference type="ARBA" id="ARBA00006759"/>
    </source>
</evidence>
<evidence type="ECO:0000256" key="2">
    <source>
        <dbReference type="ARBA" id="ARBA00004963"/>
    </source>
</evidence>
<dbReference type="EC" id="3.1.2.6" evidence="7"/>
<name>A0ABW7GVI5_9BURK</name>
<keyword evidence="6 7" id="KW-0862">Zinc</keyword>
<reference evidence="9 10" key="1">
    <citation type="submission" date="2024-08" db="EMBL/GenBank/DDBJ databases">
        <authorList>
            <person name="Lu H."/>
        </authorList>
    </citation>
    <scope>NUCLEOTIDE SEQUENCE [LARGE SCALE GENOMIC DNA]</scope>
    <source>
        <strain evidence="9 10">BYS87W</strain>
    </source>
</reference>
<protein>
    <recommendedName>
        <fullName evidence="7">Hydroxyacylglutathione hydrolase</fullName>
        <ecNumber evidence="7">3.1.2.6</ecNumber>
    </recommendedName>
    <alternativeName>
        <fullName evidence="7">Glyoxalase II</fullName>
        <shortName evidence="7">Glx II</shortName>
    </alternativeName>
</protein>
<comment type="function">
    <text evidence="7">Thiolesterase that catalyzes the hydrolysis of S-D-lactoyl-glutathione to form glutathione and D-lactic acid.</text>
</comment>
<evidence type="ECO:0000256" key="5">
    <source>
        <dbReference type="ARBA" id="ARBA00022801"/>
    </source>
</evidence>
<dbReference type="InterPro" id="IPR017782">
    <property type="entry name" value="Hydroxyacylglutathione_Hdrlase"/>
</dbReference>
<dbReference type="SUPFAM" id="SSF56281">
    <property type="entry name" value="Metallo-hydrolase/oxidoreductase"/>
    <property type="match status" value="1"/>
</dbReference>
<keyword evidence="10" id="KW-1185">Reference proteome</keyword>
<evidence type="ECO:0000313" key="10">
    <source>
        <dbReference type="Proteomes" id="UP001606303"/>
    </source>
</evidence>
<dbReference type="PIRSF" id="PIRSF005457">
    <property type="entry name" value="Glx"/>
    <property type="match status" value="1"/>
</dbReference>
<comment type="catalytic activity">
    <reaction evidence="1 7">
        <text>an S-(2-hydroxyacyl)glutathione + H2O = a 2-hydroxy carboxylate + glutathione + H(+)</text>
        <dbReference type="Rhea" id="RHEA:21864"/>
        <dbReference type="ChEBI" id="CHEBI:15377"/>
        <dbReference type="ChEBI" id="CHEBI:15378"/>
        <dbReference type="ChEBI" id="CHEBI:57925"/>
        <dbReference type="ChEBI" id="CHEBI:58896"/>
        <dbReference type="ChEBI" id="CHEBI:71261"/>
        <dbReference type="EC" id="3.1.2.6"/>
    </reaction>
</comment>
<dbReference type="PANTHER" id="PTHR43705:SF1">
    <property type="entry name" value="HYDROXYACYLGLUTATHIONE HYDROLASE GLOB"/>
    <property type="match status" value="1"/>
</dbReference>
<dbReference type="SMART" id="SM00849">
    <property type="entry name" value="Lactamase_B"/>
    <property type="match status" value="1"/>
</dbReference>
<feature type="binding site" evidence="7">
    <location>
        <position position="131"/>
    </location>
    <ligand>
        <name>Zn(2+)</name>
        <dbReference type="ChEBI" id="CHEBI:29105"/>
        <label>2</label>
    </ligand>
</feature>
<dbReference type="EMBL" id="JBIGIB010000001">
    <property type="protein sequence ID" value="MFG6465981.1"/>
    <property type="molecule type" value="Genomic_DNA"/>
</dbReference>
<dbReference type="Proteomes" id="UP001606303">
    <property type="component" value="Unassembled WGS sequence"/>
</dbReference>
<evidence type="ECO:0000256" key="4">
    <source>
        <dbReference type="ARBA" id="ARBA00022723"/>
    </source>
</evidence>
<dbReference type="InterPro" id="IPR035680">
    <property type="entry name" value="Clx_II_MBL"/>
</dbReference>